<keyword evidence="13" id="KW-0808">Transferase</keyword>
<dbReference type="PANTHER" id="PTHR42648:SF11">
    <property type="entry name" value="TRANSPOSON TY4-P GAG-POL POLYPROTEIN"/>
    <property type="match status" value="1"/>
</dbReference>
<evidence type="ECO:0000313" key="19">
    <source>
        <dbReference type="Proteomes" id="UP000036403"/>
    </source>
</evidence>
<comment type="caution">
    <text evidence="18">The sequence shown here is derived from an EMBL/GenBank/DDBJ whole genome shotgun (WGS) entry which is preliminary data.</text>
</comment>
<dbReference type="GO" id="GO:0003676">
    <property type="term" value="F:nucleic acid binding"/>
    <property type="evidence" value="ECO:0007669"/>
    <property type="project" value="InterPro"/>
</dbReference>
<keyword evidence="14" id="KW-0917">Virion maturation</keyword>
<keyword evidence="8" id="KW-0378">Hydrolase</keyword>
<dbReference type="GO" id="GO:0006310">
    <property type="term" value="P:DNA recombination"/>
    <property type="evidence" value="ECO:0007669"/>
    <property type="project" value="UniProtKB-KW"/>
</dbReference>
<keyword evidence="2" id="KW-1188">Viral release from host cell</keyword>
<dbReference type="Pfam" id="PF22936">
    <property type="entry name" value="Pol_BBD"/>
    <property type="match status" value="1"/>
</dbReference>
<evidence type="ECO:0000256" key="6">
    <source>
        <dbReference type="ARBA" id="ARBA00022741"/>
    </source>
</evidence>
<dbReference type="InterPro" id="IPR054722">
    <property type="entry name" value="PolX-like_BBD"/>
</dbReference>
<dbReference type="Pfam" id="PF13976">
    <property type="entry name" value="gag_pre-integrs"/>
    <property type="match status" value="1"/>
</dbReference>
<evidence type="ECO:0000256" key="16">
    <source>
        <dbReference type="SAM" id="MobiDB-lite"/>
    </source>
</evidence>
<keyword evidence="5" id="KW-0479">Metal-binding</keyword>
<dbReference type="PROSITE" id="PS50994">
    <property type="entry name" value="INTEGRASE"/>
    <property type="match status" value="1"/>
</dbReference>
<evidence type="ECO:0000256" key="10">
    <source>
        <dbReference type="ARBA" id="ARBA00022842"/>
    </source>
</evidence>
<keyword evidence="7" id="KW-0255">Endonuclease</keyword>
<evidence type="ECO:0000259" key="17">
    <source>
        <dbReference type="PROSITE" id="PS50994"/>
    </source>
</evidence>
<comment type="function">
    <text evidence="1">The aspartyl protease (PR) mediates the proteolytic cleavages of the Gag and Gag-Pol polyproteins after assembly of the VLP.</text>
</comment>
<evidence type="ECO:0000256" key="3">
    <source>
        <dbReference type="ARBA" id="ARBA00022670"/>
    </source>
</evidence>
<dbReference type="GO" id="GO:0003964">
    <property type="term" value="F:RNA-directed DNA polymerase activity"/>
    <property type="evidence" value="ECO:0007669"/>
    <property type="project" value="UniProtKB-KW"/>
</dbReference>
<dbReference type="InterPro" id="IPR036397">
    <property type="entry name" value="RNaseH_sf"/>
</dbReference>
<evidence type="ECO:0000256" key="15">
    <source>
        <dbReference type="ARBA" id="ARBA00023172"/>
    </source>
</evidence>
<protein>
    <submittedName>
        <fullName evidence="18">Retrovirus-related pol polyprotein from transposon tnt 1-94</fullName>
    </submittedName>
</protein>
<keyword evidence="4" id="KW-0540">Nuclease</keyword>
<evidence type="ECO:0000256" key="7">
    <source>
        <dbReference type="ARBA" id="ARBA00022759"/>
    </source>
</evidence>
<keyword evidence="13" id="KW-0239">DNA-directed DNA polymerase</keyword>
<reference evidence="18 19" key="1">
    <citation type="submission" date="2015-04" db="EMBL/GenBank/DDBJ databases">
        <title>Lasius niger genome sequencing.</title>
        <authorList>
            <person name="Konorov E.A."/>
            <person name="Nikitin M.A."/>
            <person name="Kirill M.V."/>
            <person name="Chang P."/>
        </authorList>
    </citation>
    <scope>NUCLEOTIDE SEQUENCE [LARGE SCALE GENOMIC DNA]</scope>
    <source>
        <tissue evidence="18">Whole</tissue>
    </source>
</reference>
<dbReference type="GO" id="GO:0004519">
    <property type="term" value="F:endonuclease activity"/>
    <property type="evidence" value="ECO:0007669"/>
    <property type="project" value="UniProtKB-KW"/>
</dbReference>
<evidence type="ECO:0000256" key="2">
    <source>
        <dbReference type="ARBA" id="ARBA00022612"/>
    </source>
</evidence>
<keyword evidence="15" id="KW-0233">DNA recombination</keyword>
<evidence type="ECO:0000256" key="4">
    <source>
        <dbReference type="ARBA" id="ARBA00022722"/>
    </source>
</evidence>
<dbReference type="SUPFAM" id="SSF53098">
    <property type="entry name" value="Ribonuclease H-like"/>
    <property type="match status" value="1"/>
</dbReference>
<dbReference type="PANTHER" id="PTHR42648">
    <property type="entry name" value="TRANSPOSASE, PUTATIVE-RELATED"/>
    <property type="match status" value="1"/>
</dbReference>
<keyword evidence="10" id="KW-0460">Magnesium</keyword>
<gene>
    <name evidence="18" type="ORF">RF55_15534</name>
</gene>
<keyword evidence="11" id="KW-0229">DNA integration</keyword>
<dbReference type="STRING" id="67767.A0A0J7K659"/>
<feature type="non-terminal residue" evidence="18">
    <location>
        <position position="510"/>
    </location>
</feature>
<feature type="domain" description="Integrase catalytic" evidence="17">
    <location>
        <begin position="382"/>
        <end position="510"/>
    </location>
</feature>
<keyword evidence="3" id="KW-0645">Protease</keyword>
<evidence type="ECO:0000256" key="14">
    <source>
        <dbReference type="ARBA" id="ARBA00023113"/>
    </source>
</evidence>
<dbReference type="PaxDb" id="67767-A0A0J7K659"/>
<dbReference type="GO" id="GO:0046872">
    <property type="term" value="F:metal ion binding"/>
    <property type="evidence" value="ECO:0007669"/>
    <property type="project" value="UniProtKB-KW"/>
</dbReference>
<keyword evidence="6" id="KW-0547">Nucleotide-binding</keyword>
<dbReference type="InterPro" id="IPR012337">
    <property type="entry name" value="RNaseH-like_sf"/>
</dbReference>
<evidence type="ECO:0000256" key="1">
    <source>
        <dbReference type="ARBA" id="ARBA00002180"/>
    </source>
</evidence>
<accession>A0A0J7K659</accession>
<dbReference type="AlphaFoldDB" id="A0A0J7K659"/>
<dbReference type="OrthoDB" id="7600563at2759"/>
<keyword evidence="12" id="KW-0695">RNA-directed DNA polymerase</keyword>
<evidence type="ECO:0000313" key="18">
    <source>
        <dbReference type="EMBL" id="KMQ85734.1"/>
    </source>
</evidence>
<dbReference type="Proteomes" id="UP000036403">
    <property type="component" value="Unassembled WGS sequence"/>
</dbReference>
<keyword evidence="9" id="KW-0067">ATP-binding</keyword>
<dbReference type="Pfam" id="PF00665">
    <property type="entry name" value="rve"/>
    <property type="match status" value="1"/>
</dbReference>
<evidence type="ECO:0000256" key="11">
    <source>
        <dbReference type="ARBA" id="ARBA00022908"/>
    </source>
</evidence>
<proteinExistence type="predicted"/>
<dbReference type="GO" id="GO:0005524">
    <property type="term" value="F:ATP binding"/>
    <property type="evidence" value="ECO:0007669"/>
    <property type="project" value="UniProtKB-KW"/>
</dbReference>
<dbReference type="GO" id="GO:0006508">
    <property type="term" value="P:proteolysis"/>
    <property type="evidence" value="ECO:0007669"/>
    <property type="project" value="UniProtKB-KW"/>
</dbReference>
<evidence type="ECO:0000256" key="5">
    <source>
        <dbReference type="ARBA" id="ARBA00022723"/>
    </source>
</evidence>
<keyword evidence="19" id="KW-1185">Reference proteome</keyword>
<feature type="region of interest" description="Disordered" evidence="16">
    <location>
        <begin position="114"/>
        <end position="136"/>
    </location>
</feature>
<keyword evidence="13" id="KW-0548">Nucleotidyltransferase</keyword>
<dbReference type="GO" id="GO:0008233">
    <property type="term" value="F:peptidase activity"/>
    <property type="evidence" value="ECO:0007669"/>
    <property type="project" value="UniProtKB-KW"/>
</dbReference>
<dbReference type="Gene3D" id="3.30.420.10">
    <property type="entry name" value="Ribonuclease H-like superfamily/Ribonuclease H"/>
    <property type="match status" value="1"/>
</dbReference>
<dbReference type="GO" id="GO:0015074">
    <property type="term" value="P:DNA integration"/>
    <property type="evidence" value="ECO:0007669"/>
    <property type="project" value="UniProtKB-KW"/>
</dbReference>
<name>A0A0J7K659_LASNI</name>
<feature type="compositionally biased region" description="Basic and acidic residues" evidence="16">
    <location>
        <begin position="127"/>
        <end position="136"/>
    </location>
</feature>
<evidence type="ECO:0000256" key="9">
    <source>
        <dbReference type="ARBA" id="ARBA00022840"/>
    </source>
</evidence>
<dbReference type="EMBL" id="LBMM01013261">
    <property type="protein sequence ID" value="KMQ85734.1"/>
    <property type="molecule type" value="Genomic_DNA"/>
</dbReference>
<organism evidence="18 19">
    <name type="scientific">Lasius niger</name>
    <name type="common">Black garden ant</name>
    <dbReference type="NCBI Taxonomy" id="67767"/>
    <lineage>
        <taxon>Eukaryota</taxon>
        <taxon>Metazoa</taxon>
        <taxon>Ecdysozoa</taxon>
        <taxon>Arthropoda</taxon>
        <taxon>Hexapoda</taxon>
        <taxon>Insecta</taxon>
        <taxon>Pterygota</taxon>
        <taxon>Neoptera</taxon>
        <taxon>Endopterygota</taxon>
        <taxon>Hymenoptera</taxon>
        <taxon>Apocrita</taxon>
        <taxon>Aculeata</taxon>
        <taxon>Formicoidea</taxon>
        <taxon>Formicidae</taxon>
        <taxon>Formicinae</taxon>
        <taxon>Lasius</taxon>
        <taxon>Lasius</taxon>
    </lineage>
</organism>
<sequence length="510" mass="57906">MENADGSGSQLCHIKHCQTSRDVWVKLEDVYQSKGPARKATLLKQLIFTRMSSEEDDLVTILLLYSVPDNYENFRCAIEARDILPDPETLKIKLLEEFQARKGKESMQNQQNALHASNNKPKFKGGHRADKGSKTATEKEVKPFKCHYCHKRGHKISQCWKKKNEEAACAEDAFYAINEDTHRKHIVNEGNVINAFNVKSEETDKWCLDSGATSHMCKDRNRFVDLQKVINQKVRLANDKLTDIKGIGTVYLSLAEGTRTHRIKLENTLYVPELSTNLFSASKATTNGRKILLTENAATILNQGGNKILTAKKNKGLYFLETISDFAGSASSNVGQMELWHQRYGHLNIFDLKRLSSEKLILGTPEFSQQNLSCKVCVQNKQTANPFPKQSDTKCQRLLEIVSSDVCGPMRTKSIGGARYFATFIDHKSRWTTVYFLKSKDEIKETFMKYKSLAENQKDCKIKILRSDNGLEYSGKSFDQALEKAGIKREYTVPHTPQQNGVAERMNRTL</sequence>
<dbReference type="InterPro" id="IPR001584">
    <property type="entry name" value="Integrase_cat-core"/>
</dbReference>
<dbReference type="InterPro" id="IPR025724">
    <property type="entry name" value="GAG-pre-integrase_dom"/>
</dbReference>
<dbReference type="Pfam" id="PF14223">
    <property type="entry name" value="Retrotran_gag_2"/>
    <property type="match status" value="1"/>
</dbReference>
<dbReference type="GO" id="GO:0003887">
    <property type="term" value="F:DNA-directed DNA polymerase activity"/>
    <property type="evidence" value="ECO:0007669"/>
    <property type="project" value="UniProtKB-KW"/>
</dbReference>
<evidence type="ECO:0000256" key="12">
    <source>
        <dbReference type="ARBA" id="ARBA00022918"/>
    </source>
</evidence>
<evidence type="ECO:0000256" key="13">
    <source>
        <dbReference type="ARBA" id="ARBA00022932"/>
    </source>
</evidence>
<dbReference type="InterPro" id="IPR039537">
    <property type="entry name" value="Retrotran_Ty1/copia-like"/>
</dbReference>
<evidence type="ECO:0000256" key="8">
    <source>
        <dbReference type="ARBA" id="ARBA00022801"/>
    </source>
</evidence>